<dbReference type="Gene3D" id="6.10.250.2420">
    <property type="match status" value="1"/>
</dbReference>
<dbReference type="PANTHER" id="PTHR45615">
    <property type="entry name" value="MYOSIN HEAVY CHAIN, NON-MUSCLE"/>
    <property type="match status" value="1"/>
</dbReference>
<dbReference type="InterPro" id="IPR036961">
    <property type="entry name" value="Kinesin_motor_dom_sf"/>
</dbReference>
<evidence type="ECO:0000256" key="6">
    <source>
        <dbReference type="ARBA" id="ARBA00022741"/>
    </source>
</evidence>
<feature type="domain" description="Myosin motor" evidence="16">
    <location>
        <begin position="88"/>
        <end position="778"/>
    </location>
</feature>
<keyword evidence="9" id="KW-0175">Coiled coil</keyword>
<dbReference type="Gene3D" id="1.20.120.720">
    <property type="entry name" value="Myosin VI head, motor domain, U50 subdomain"/>
    <property type="match status" value="1"/>
</dbReference>
<keyword evidence="5" id="KW-0963">Cytoplasm</keyword>
<dbReference type="CDD" id="cd01377">
    <property type="entry name" value="MYSc_class_II"/>
    <property type="match status" value="1"/>
</dbReference>
<dbReference type="FunFam" id="1.20.58.530:FF:000001">
    <property type="entry name" value="Myosin heavy chain"/>
    <property type="match status" value="1"/>
</dbReference>
<keyword evidence="6 14" id="KW-0547">Nucleotide-binding</keyword>
<dbReference type="FunFam" id="1.20.5.370:FF:000003">
    <property type="entry name" value="Myosin heavy chain"/>
    <property type="match status" value="1"/>
</dbReference>
<evidence type="ECO:0000256" key="4">
    <source>
        <dbReference type="ARBA" id="ARBA00022481"/>
    </source>
</evidence>
<proteinExistence type="inferred from homology"/>
<keyword evidence="7 14" id="KW-0067">ATP-binding</keyword>
<dbReference type="InterPro" id="IPR004009">
    <property type="entry name" value="SH3_Myosin"/>
</dbReference>
<dbReference type="GO" id="GO:0003779">
    <property type="term" value="F:actin binding"/>
    <property type="evidence" value="ECO:0007669"/>
    <property type="project" value="UniProtKB-KW"/>
</dbReference>
<evidence type="ECO:0000256" key="10">
    <source>
        <dbReference type="ARBA" id="ARBA00023123"/>
    </source>
</evidence>
<evidence type="ECO:0000313" key="18">
    <source>
        <dbReference type="EMBL" id="KAL2085419.1"/>
    </source>
</evidence>
<evidence type="ECO:0008006" key="20">
    <source>
        <dbReference type="Google" id="ProtNLM"/>
    </source>
</evidence>
<dbReference type="FunFam" id="1.20.5.340:FF:000013">
    <property type="entry name" value="Myosin heavy chain"/>
    <property type="match status" value="1"/>
</dbReference>
<keyword evidence="8" id="KW-0112">Calmodulin-binding</keyword>
<dbReference type="FunFam" id="1.20.5.370:FF:000008">
    <property type="entry name" value="Myosin heavy chain"/>
    <property type="match status" value="1"/>
</dbReference>
<accession>A0ABD1JFA2</accession>
<feature type="compositionally biased region" description="Polar residues" evidence="15">
    <location>
        <begin position="1932"/>
        <end position="1944"/>
    </location>
</feature>
<dbReference type="SUPFAM" id="SSF50084">
    <property type="entry name" value="Myosin S1 fragment, N-terminal domain"/>
    <property type="match status" value="1"/>
</dbReference>
<dbReference type="FunFam" id="1.20.5.340:FF:000003">
    <property type="entry name" value="Myosin heavy chain"/>
    <property type="match status" value="1"/>
</dbReference>
<dbReference type="InterPro" id="IPR014751">
    <property type="entry name" value="XRCC4-like_C"/>
</dbReference>
<dbReference type="FunFam" id="3.40.850.10:FF:000101">
    <property type="entry name" value="Slow myosin heavy chain 2"/>
    <property type="match status" value="1"/>
</dbReference>
<dbReference type="FunFam" id="1.20.5.370:FF:000007">
    <property type="entry name" value="Myosin heavy chain"/>
    <property type="match status" value="1"/>
</dbReference>
<dbReference type="FunFam" id="1.20.5.370:FF:000001">
    <property type="entry name" value="Myosin heavy chain"/>
    <property type="match status" value="1"/>
</dbReference>
<keyword evidence="12" id="KW-0514">Muscle protein</keyword>
<comment type="subcellular location">
    <subcellularLocation>
        <location evidence="1">Cytoplasm</location>
        <location evidence="1">Myofibril</location>
    </subcellularLocation>
</comment>
<organism evidence="18 19">
    <name type="scientific">Coilia grayii</name>
    <name type="common">Gray's grenadier anchovy</name>
    <dbReference type="NCBI Taxonomy" id="363190"/>
    <lineage>
        <taxon>Eukaryota</taxon>
        <taxon>Metazoa</taxon>
        <taxon>Chordata</taxon>
        <taxon>Craniata</taxon>
        <taxon>Vertebrata</taxon>
        <taxon>Euteleostomi</taxon>
        <taxon>Actinopterygii</taxon>
        <taxon>Neopterygii</taxon>
        <taxon>Teleostei</taxon>
        <taxon>Clupei</taxon>
        <taxon>Clupeiformes</taxon>
        <taxon>Clupeoidei</taxon>
        <taxon>Engraulidae</taxon>
        <taxon>Coilinae</taxon>
        <taxon>Coilia</taxon>
    </lineage>
</organism>
<feature type="region of interest" description="Disordered" evidence="15">
    <location>
        <begin position="1907"/>
        <end position="1944"/>
    </location>
</feature>
<evidence type="ECO:0000256" key="15">
    <source>
        <dbReference type="SAM" id="MobiDB-lite"/>
    </source>
</evidence>
<dbReference type="GO" id="GO:0032982">
    <property type="term" value="C:myosin filament"/>
    <property type="evidence" value="ECO:0007669"/>
    <property type="project" value="UniProtKB-KW"/>
</dbReference>
<sequence>MDAQMAEFGAAAQFLRKSDMERLEAQTRPFDIKKACFVADPEVEYVKGMIQSRDGDKVTVDTEFGKVRSATVVAKEADVHPQNPPKFDKIEDMAMFTFLHEPAVLFNLKERYAAWMIYTYSGLFCVTVNPYKGLPVYNQEVVVAYRGKKRTEAPPHIFSISDNAYQYMLSGKKYGESGAGKTVNTKRVIQYFASIAAAGTGKRDPNDKKVGTLEDQIIQCNPALEAFGNAKTIRNDNSSRFGKFIRIHFHASGKLASADIETYLLEKSRVTFQLKAERDYHIFYQILSQRKPELLEMLLITANPYDYAFISQGETQVASIDDGDELNATDEAFDVLGFTQEEKNGIYKLVGAIMHEGNMKFKQKQREEQAEADGTEEADKVSYLMGLNSADLIKALCHPRVKVGNEWVTKGQNVQQVSYAIGALSKSVYEKMFLWMVVRINQSLDTKQPRQYFIGVLDIAGFEIFDLNTFEQLCINFTNEKLQQFFNHHMFVLEQEEYKKEGIEWEFIDFGMDLQACIDLIEKPMGIMSILEEECMFPKASDATFKAKLYDNHLGKSNNFQKPRVVKGKPESHFSLVHYAGTVDYNIVNWLVKNKDPLNETVVGLYQKSTMKLLSNLFVGYAAADSDGGGKGKDSGKKKKGSSFQTVSALHRENLNKLMTNLRSTHPHFVRCIIPNETKTPGAMENPLVMHQLRCNGVLEGIRICRKGFPNRILYGDFKQRYRILNPAAIPEGQFVDSKKGAEKMLGGLDIDHQQYRFGHTKVFFKAGLLGTLEEMRDERLALIITGIQARSRGLLARIEFQKIVERRDSLLVIQWNVRAFMGVKNWPWMKMFFKIKPLLKSAESEKEMANMKEEFIKLKEAYAKSEARRKELEEKMVSILQEKNDLQLQVQSEQDNLCDAEERCEGLIKNKIQLEAKSKELTERLEDEEEMNAELTAKKRKLEDECSELKKDIDDLELTLAKVEKEKHATENKVKNLTEEMAALDEIIAKLTKEKKALQEAHQQTLDDLQSEEDKVNTLTKAKTKLEQQVDDLEGSLEQEKKLRMDLERAKRKLEGDLKLTQESVMDLENDKQQMEERLKKKDFEISQLNSKIEDEQAMAAQLQKKLKELQARIEELEEELEAERAARAKVEKQRADLARELEEISERLEEAGGATAAQIEMNKKREAEFQKLRRDLEESTLQHEATAATLRKKHADSTADLGEQIDNLQRVKQKLEKEKSELRLELDDVVSNMEQVSKSKANLEKLCRTLEDQMSEYRTKFEEGQRSINDFSMQKAKLQTENGELSRQLEEKDSLVSQLTRSKQSYTQQIEDLKRQLEEEVKAKNALAHAVQSARHDSDLLREQYEEEQEAKAELQRSLSKANSEVAQWRSKYETDAIQRTEELEDAKKKLAVRLQDAEEAVEAVNAKCSSLEKTKHRLQNEIEDLMVDVEKSNAAAAALDKKQRNFDKVLAEWKQKYEESQTELESSQKEARSLGTELFKLKNSYEESLDHLETMKRENKNLQEEISDLTEQLGETGKTIHELEKTRKTLEQEKAEIQSALEEAEGTLEHEEGKILRAQLEFNQIKADIERKLTEKDEEMEQTKRNQQRVVDTLQTSLESETRSRNEALRIKKKMEGDLNEMEIQLSQSNRQAAEAQKQLKGLHGHLKDAQMHLDESLRVNDDLKENIAIVERRNNLLQAELDELRSLVEQTERGRKLAEQELLDVSERVQLLYSQNTSLLNQKKKLEGDTSQLQNEVEEAVGECRNAEEKAKKAITDAAMMAEELKKEQDTSAHLERMRKNMEQTIKDLQHRLDEAEQIAMKGGKKQIQKLETRVRELESEVEMEQRKASDSLKGVRKYERRIKELTYQTEEDKKNLHRLQDLVDKLQLKVKSYKRTAEEAEEQANTNLTKFRKVQHELDEAEERADIAESQVNKIRAKSRDAGGKVSSHTAMNSTLFSH</sequence>
<keyword evidence="13 14" id="KW-0009">Actin-binding</keyword>
<dbReference type="FunFam" id="1.20.5.340:FF:000004">
    <property type="entry name" value="Myosin heavy chain"/>
    <property type="match status" value="1"/>
</dbReference>
<evidence type="ECO:0000256" key="7">
    <source>
        <dbReference type="ARBA" id="ARBA00022840"/>
    </source>
</evidence>
<feature type="region of interest" description="Actin-binding" evidence="14">
    <location>
        <begin position="655"/>
        <end position="677"/>
    </location>
</feature>
<keyword evidence="19" id="KW-1185">Reference proteome</keyword>
<dbReference type="PROSITE" id="PS51844">
    <property type="entry name" value="SH3_LIKE"/>
    <property type="match status" value="1"/>
</dbReference>
<evidence type="ECO:0000313" key="19">
    <source>
        <dbReference type="Proteomes" id="UP001591681"/>
    </source>
</evidence>
<dbReference type="InterPro" id="IPR002928">
    <property type="entry name" value="Myosin_tail"/>
</dbReference>
<dbReference type="FunFam" id="1.20.5.4820:FF:000001">
    <property type="entry name" value="Myosin heavy chain"/>
    <property type="match status" value="1"/>
</dbReference>
<dbReference type="Gene3D" id="3.40.850.10">
    <property type="entry name" value="Kinesin motor domain"/>
    <property type="match status" value="1"/>
</dbReference>
<dbReference type="FunFam" id="2.30.30.360:FF:000001">
    <property type="entry name" value="Myosin heavy chain"/>
    <property type="match status" value="1"/>
</dbReference>
<gene>
    <name evidence="18" type="ORF">ACEWY4_018739</name>
</gene>
<dbReference type="InterPro" id="IPR001609">
    <property type="entry name" value="Myosin_head_motor_dom-like"/>
</dbReference>
<evidence type="ECO:0000256" key="3">
    <source>
        <dbReference type="ARBA" id="ARBA00022433"/>
    </source>
</evidence>
<dbReference type="EMBL" id="JBHFQA010000016">
    <property type="protein sequence ID" value="KAL2085419.1"/>
    <property type="molecule type" value="Genomic_DNA"/>
</dbReference>
<evidence type="ECO:0000259" key="16">
    <source>
        <dbReference type="PROSITE" id="PS51456"/>
    </source>
</evidence>
<evidence type="ECO:0000256" key="13">
    <source>
        <dbReference type="ARBA" id="ARBA00023203"/>
    </source>
</evidence>
<dbReference type="GO" id="GO:0016459">
    <property type="term" value="C:myosin complex"/>
    <property type="evidence" value="ECO:0007669"/>
    <property type="project" value="UniProtKB-KW"/>
</dbReference>
<evidence type="ECO:0000256" key="11">
    <source>
        <dbReference type="ARBA" id="ARBA00023175"/>
    </source>
</evidence>
<dbReference type="Proteomes" id="UP001591681">
    <property type="component" value="Unassembled WGS sequence"/>
</dbReference>
<evidence type="ECO:0000256" key="2">
    <source>
        <dbReference type="ARBA" id="ARBA00008314"/>
    </source>
</evidence>
<dbReference type="SUPFAM" id="SSF52540">
    <property type="entry name" value="P-loop containing nucleoside triphosphate hydrolases"/>
    <property type="match status" value="1"/>
</dbReference>
<evidence type="ECO:0000256" key="5">
    <source>
        <dbReference type="ARBA" id="ARBA00022490"/>
    </source>
</evidence>
<dbReference type="Gene3D" id="1.20.5.370">
    <property type="match status" value="4"/>
</dbReference>
<keyword evidence="10 14" id="KW-0518">Myosin</keyword>
<keyword evidence="11 14" id="KW-0505">Motor protein</keyword>
<name>A0ABD1JFA2_9TELE</name>
<evidence type="ECO:0000256" key="1">
    <source>
        <dbReference type="ARBA" id="ARBA00004657"/>
    </source>
</evidence>
<evidence type="ECO:0000259" key="17">
    <source>
        <dbReference type="PROSITE" id="PS51844"/>
    </source>
</evidence>
<comment type="caution">
    <text evidence="18">The sequence shown here is derived from an EMBL/GenBank/DDBJ whole genome shotgun (WGS) entry which is preliminary data.</text>
</comment>
<dbReference type="PANTHER" id="PTHR45615:SF15">
    <property type="entry name" value="MYOSIN HEAVY CHAIN 7-RELATED"/>
    <property type="match status" value="1"/>
</dbReference>
<dbReference type="PROSITE" id="PS50096">
    <property type="entry name" value="IQ"/>
    <property type="match status" value="1"/>
</dbReference>
<dbReference type="FunFam" id="1.20.120.720:FF:000001">
    <property type="entry name" value="Myosin heavy chain, muscle"/>
    <property type="match status" value="1"/>
</dbReference>
<dbReference type="InterPro" id="IPR008989">
    <property type="entry name" value="Myosin_S1_N"/>
</dbReference>
<keyword evidence="3" id="KW-0787">Thick filament</keyword>
<dbReference type="FunFam" id="1.20.5.340:FF:000002">
    <property type="entry name" value="Myosin heavy chain"/>
    <property type="match status" value="1"/>
</dbReference>
<feature type="domain" description="Myosin N-terminal SH3-like" evidence="17">
    <location>
        <begin position="31"/>
        <end position="84"/>
    </location>
</feature>
<comment type="similarity">
    <text evidence="2 14">Belongs to the TRAFAC class myosin-kinesin ATPase superfamily. Myosin family.</text>
</comment>
<dbReference type="PRINTS" id="PR00193">
    <property type="entry name" value="MYOSINHEAVY"/>
</dbReference>
<evidence type="ECO:0000256" key="14">
    <source>
        <dbReference type="PROSITE-ProRule" id="PRU00782"/>
    </source>
</evidence>
<dbReference type="GO" id="GO:0030016">
    <property type="term" value="C:myofibril"/>
    <property type="evidence" value="ECO:0007669"/>
    <property type="project" value="UniProtKB-SubCell"/>
</dbReference>
<feature type="binding site" evidence="14">
    <location>
        <begin position="175"/>
        <end position="182"/>
    </location>
    <ligand>
        <name>ATP</name>
        <dbReference type="ChEBI" id="CHEBI:30616"/>
    </ligand>
</feature>
<dbReference type="Pfam" id="PF01576">
    <property type="entry name" value="Myosin_tail_1"/>
    <property type="match status" value="1"/>
</dbReference>
<evidence type="ECO:0000256" key="8">
    <source>
        <dbReference type="ARBA" id="ARBA00022860"/>
    </source>
</evidence>
<dbReference type="Gene3D" id="1.20.5.340">
    <property type="match status" value="5"/>
</dbReference>
<reference evidence="18 19" key="1">
    <citation type="submission" date="2024-09" db="EMBL/GenBank/DDBJ databases">
        <title>A chromosome-level genome assembly of Gray's grenadier anchovy, Coilia grayii.</title>
        <authorList>
            <person name="Fu Z."/>
        </authorList>
    </citation>
    <scope>NUCLEOTIDE SEQUENCE [LARGE SCALE GENOMIC DNA]</scope>
    <source>
        <strain evidence="18">G4</strain>
        <tissue evidence="18">Muscle</tissue>
    </source>
</reference>
<dbReference type="Gene3D" id="2.30.30.360">
    <property type="entry name" value="Myosin S1 fragment, N-terminal"/>
    <property type="match status" value="1"/>
</dbReference>
<dbReference type="GO" id="GO:0005516">
    <property type="term" value="F:calmodulin binding"/>
    <property type="evidence" value="ECO:0007669"/>
    <property type="project" value="UniProtKB-KW"/>
</dbReference>
<dbReference type="Gene3D" id="1.20.5.4820">
    <property type="match status" value="1"/>
</dbReference>
<keyword evidence="4" id="KW-0488">Methylation</keyword>
<dbReference type="FunFam" id="1.10.10.820:FF:000001">
    <property type="entry name" value="Myosin heavy chain"/>
    <property type="match status" value="1"/>
</dbReference>
<dbReference type="Gene3D" id="1.20.58.530">
    <property type="match status" value="1"/>
</dbReference>
<dbReference type="InterPro" id="IPR027417">
    <property type="entry name" value="P-loop_NTPase"/>
</dbReference>
<dbReference type="Pfam" id="PF02736">
    <property type="entry name" value="Myosin_N"/>
    <property type="match status" value="1"/>
</dbReference>
<dbReference type="Pfam" id="PF00063">
    <property type="entry name" value="Myosin_head"/>
    <property type="match status" value="1"/>
</dbReference>
<dbReference type="GO" id="GO:0005524">
    <property type="term" value="F:ATP binding"/>
    <property type="evidence" value="ECO:0007669"/>
    <property type="project" value="UniProtKB-UniRule"/>
</dbReference>
<dbReference type="Gene3D" id="1.10.10.820">
    <property type="match status" value="1"/>
</dbReference>
<dbReference type="FunFam" id="1.20.5.340:FF:000006">
    <property type="entry name" value="Myosin heavy chain"/>
    <property type="match status" value="1"/>
</dbReference>
<protein>
    <recommendedName>
        <fullName evidence="20">Myosin heavy chain</fullName>
    </recommendedName>
</protein>
<evidence type="ECO:0000256" key="12">
    <source>
        <dbReference type="ARBA" id="ARBA00023179"/>
    </source>
</evidence>
<evidence type="ECO:0000256" key="9">
    <source>
        <dbReference type="ARBA" id="ARBA00023054"/>
    </source>
</evidence>
<dbReference type="SUPFAM" id="SSF90257">
    <property type="entry name" value="Myosin rod fragments"/>
    <property type="match status" value="5"/>
</dbReference>
<dbReference type="FunFam" id="1.20.5.370:FF:000002">
    <property type="entry name" value="Myosin heavy chain"/>
    <property type="match status" value="1"/>
</dbReference>
<dbReference type="PROSITE" id="PS51456">
    <property type="entry name" value="MYOSIN_MOTOR"/>
    <property type="match status" value="1"/>
</dbReference>
<dbReference type="SMART" id="SM00242">
    <property type="entry name" value="MYSc"/>
    <property type="match status" value="1"/>
</dbReference>
<dbReference type="GO" id="GO:0003774">
    <property type="term" value="F:cytoskeletal motor activity"/>
    <property type="evidence" value="ECO:0007669"/>
    <property type="project" value="UniProtKB-UniRule"/>
</dbReference>